<proteinExistence type="predicted"/>
<evidence type="ECO:0000313" key="1">
    <source>
        <dbReference type="EMBL" id="SER27525.1"/>
    </source>
</evidence>
<accession>A0A1H9MVT1</accession>
<evidence type="ECO:0000313" key="2">
    <source>
        <dbReference type="Proteomes" id="UP000198504"/>
    </source>
</evidence>
<name>A0A1H9MVT1_9ACTN</name>
<keyword evidence="2" id="KW-1185">Reference proteome</keyword>
<organism evidence="1 2">
    <name type="scientific">Microlunatus flavus</name>
    <dbReference type="NCBI Taxonomy" id="1036181"/>
    <lineage>
        <taxon>Bacteria</taxon>
        <taxon>Bacillati</taxon>
        <taxon>Actinomycetota</taxon>
        <taxon>Actinomycetes</taxon>
        <taxon>Propionibacteriales</taxon>
        <taxon>Propionibacteriaceae</taxon>
        <taxon>Microlunatus</taxon>
    </lineage>
</organism>
<sequence length="157" mass="17788">MHLDPASSSALTIDDVERVLDTHGPIGVDHDTSSADVGPGPSAEFHIQCSTEPNLNINLIQDGDLFLVEHPSGIDEHYGEPQIDQMLRRLGKVLTATYEIEETYWKGCVVRAVHRQQGVDESSEELEFVLGWLPPPWWPLRRARFETRRRTASFRID</sequence>
<protein>
    <submittedName>
        <fullName evidence="1">Uncharacterized protein</fullName>
    </submittedName>
</protein>
<dbReference type="EMBL" id="FOFA01000011">
    <property type="protein sequence ID" value="SER27525.1"/>
    <property type="molecule type" value="Genomic_DNA"/>
</dbReference>
<dbReference type="Proteomes" id="UP000198504">
    <property type="component" value="Unassembled WGS sequence"/>
</dbReference>
<reference evidence="2" key="1">
    <citation type="submission" date="2016-10" db="EMBL/GenBank/DDBJ databases">
        <authorList>
            <person name="Varghese N."/>
            <person name="Submissions S."/>
        </authorList>
    </citation>
    <scope>NUCLEOTIDE SEQUENCE [LARGE SCALE GENOMIC DNA]</scope>
    <source>
        <strain evidence="2">CGMCC 4.6856</strain>
    </source>
</reference>
<gene>
    <name evidence="1" type="ORF">SAMN05421756_11189</name>
</gene>
<dbReference type="AlphaFoldDB" id="A0A1H9MVT1"/>